<evidence type="ECO:0000256" key="7">
    <source>
        <dbReference type="ARBA" id="ARBA00022741"/>
    </source>
</evidence>
<feature type="domain" description="Helicase C-terminal" evidence="18">
    <location>
        <begin position="453"/>
        <end position="611"/>
    </location>
</feature>
<dbReference type="InterPro" id="IPR014001">
    <property type="entry name" value="Helicase_ATP-bd"/>
</dbReference>
<evidence type="ECO:0000256" key="6">
    <source>
        <dbReference type="ARBA" id="ARBA00022723"/>
    </source>
</evidence>
<keyword evidence="7" id="KW-0547">Nucleotide-binding</keyword>
<dbReference type="Pfam" id="PF00271">
    <property type="entry name" value="Helicase_C"/>
    <property type="match status" value="1"/>
</dbReference>
<dbReference type="InterPro" id="IPR021673">
    <property type="entry name" value="RLR_CTR"/>
</dbReference>
<evidence type="ECO:0000313" key="20">
    <source>
        <dbReference type="EnsemblMetazoa" id="G6281.3:cds"/>
    </source>
</evidence>
<evidence type="ECO:0000256" key="16">
    <source>
        <dbReference type="SAM" id="MobiDB-lite"/>
    </source>
</evidence>
<evidence type="ECO:0000256" key="14">
    <source>
        <dbReference type="ARBA" id="ARBA00023118"/>
    </source>
</evidence>
<comment type="subcellular location">
    <subcellularLocation>
        <location evidence="1">Cytoplasm</location>
    </subcellularLocation>
</comment>
<dbReference type="Pfam" id="PF18119">
    <property type="entry name" value="RIG-I_C"/>
    <property type="match status" value="1"/>
</dbReference>
<comment type="catalytic activity">
    <reaction evidence="15">
        <text>ATP + H2O = ADP + phosphate + H(+)</text>
        <dbReference type="Rhea" id="RHEA:13065"/>
        <dbReference type="ChEBI" id="CHEBI:15377"/>
        <dbReference type="ChEBI" id="CHEBI:15378"/>
        <dbReference type="ChEBI" id="CHEBI:30616"/>
        <dbReference type="ChEBI" id="CHEBI:43474"/>
        <dbReference type="ChEBI" id="CHEBI:456216"/>
        <dbReference type="EC" id="3.6.4.13"/>
    </reaction>
    <physiologicalReaction direction="left-to-right" evidence="15">
        <dbReference type="Rhea" id="RHEA:13066"/>
    </physiologicalReaction>
</comment>
<dbReference type="EnsemblMetazoa" id="G6281.3">
    <property type="protein sequence ID" value="G6281.3:cds"/>
    <property type="gene ID" value="G6281"/>
</dbReference>
<dbReference type="Gene3D" id="1.20.1320.30">
    <property type="match status" value="1"/>
</dbReference>
<evidence type="ECO:0000256" key="5">
    <source>
        <dbReference type="ARBA" id="ARBA00022588"/>
    </source>
</evidence>
<dbReference type="GO" id="GO:0046872">
    <property type="term" value="F:metal ion binding"/>
    <property type="evidence" value="ECO:0007669"/>
    <property type="project" value="UniProtKB-KW"/>
</dbReference>
<reference evidence="20" key="1">
    <citation type="submission" date="2022-08" db="UniProtKB">
        <authorList>
            <consortium name="EnsemblMetazoa"/>
        </authorList>
    </citation>
    <scope>IDENTIFICATION</scope>
    <source>
        <strain evidence="20">05x7-T-G4-1.051#20</strain>
    </source>
</reference>
<keyword evidence="14" id="KW-0051">Antiviral defense</keyword>
<evidence type="ECO:0000256" key="8">
    <source>
        <dbReference type="ARBA" id="ARBA00022801"/>
    </source>
</evidence>
<evidence type="ECO:0000256" key="3">
    <source>
        <dbReference type="ARBA" id="ARBA00012552"/>
    </source>
</evidence>
<dbReference type="PROSITE" id="PS51194">
    <property type="entry name" value="HELICASE_CTER"/>
    <property type="match status" value="1"/>
</dbReference>
<dbReference type="Pfam" id="PF04851">
    <property type="entry name" value="ResIII"/>
    <property type="match status" value="1"/>
</dbReference>
<evidence type="ECO:0000256" key="13">
    <source>
        <dbReference type="ARBA" id="ARBA00022884"/>
    </source>
</evidence>
<evidence type="ECO:0000256" key="10">
    <source>
        <dbReference type="ARBA" id="ARBA00022833"/>
    </source>
</evidence>
<dbReference type="GO" id="GO:0045087">
    <property type="term" value="P:innate immune response"/>
    <property type="evidence" value="ECO:0007669"/>
    <property type="project" value="UniProtKB-KW"/>
</dbReference>
<accession>A0A8W8NCC8</accession>
<keyword evidence="12" id="KW-0391">Immunity</keyword>
<dbReference type="SMART" id="SM00487">
    <property type="entry name" value="DEXDc"/>
    <property type="match status" value="1"/>
</dbReference>
<keyword evidence="9" id="KW-0347">Helicase</keyword>
<evidence type="ECO:0000256" key="9">
    <source>
        <dbReference type="ARBA" id="ARBA00022806"/>
    </source>
</evidence>
<dbReference type="GO" id="GO:0005524">
    <property type="term" value="F:ATP binding"/>
    <property type="evidence" value="ECO:0007669"/>
    <property type="project" value="UniProtKB-KW"/>
</dbReference>
<feature type="domain" description="RLR CTR" evidence="19">
    <location>
        <begin position="627"/>
        <end position="759"/>
    </location>
</feature>
<dbReference type="GO" id="GO:0005737">
    <property type="term" value="C:cytoplasm"/>
    <property type="evidence" value="ECO:0007669"/>
    <property type="project" value="UniProtKB-SubCell"/>
</dbReference>
<dbReference type="GO" id="GO:0003723">
    <property type="term" value="F:RNA binding"/>
    <property type="evidence" value="ECO:0007669"/>
    <property type="project" value="UniProtKB-KW"/>
</dbReference>
<dbReference type="Gene3D" id="3.40.50.300">
    <property type="entry name" value="P-loop containing nucleotide triphosphate hydrolases"/>
    <property type="match status" value="2"/>
</dbReference>
<dbReference type="AlphaFoldDB" id="A0A8W8NCC8"/>
<evidence type="ECO:0000259" key="19">
    <source>
        <dbReference type="PROSITE" id="PS51789"/>
    </source>
</evidence>
<organism evidence="20 21">
    <name type="scientific">Magallana gigas</name>
    <name type="common">Pacific oyster</name>
    <name type="synonym">Crassostrea gigas</name>
    <dbReference type="NCBI Taxonomy" id="29159"/>
    <lineage>
        <taxon>Eukaryota</taxon>
        <taxon>Metazoa</taxon>
        <taxon>Spiralia</taxon>
        <taxon>Lophotrochozoa</taxon>
        <taxon>Mollusca</taxon>
        <taxon>Bivalvia</taxon>
        <taxon>Autobranchia</taxon>
        <taxon>Pteriomorphia</taxon>
        <taxon>Ostreida</taxon>
        <taxon>Ostreoidea</taxon>
        <taxon>Ostreidae</taxon>
        <taxon>Magallana</taxon>
    </lineage>
</organism>
<sequence>MEQPPSISLYERTEDDTSALGDGIAKLSLDQIDDHPTEVSLFDEEEEEEKVSESKTSKYAYSENANLAEENDLLKKQKKKHVDPKKFELRPYQQELAERALRGDNCVIIAPTGSGKTHVAIRIIQHHLEKLERGKKIVFIVDKNNLANQQSERIEEYLKCRLKVISGDIQREVECVQDWDSLLPHYDVFVSTAQMLLNAINDPEQNVCLESFCLIIFDECHHCGRKHPFQRIVDKYVDTRLDRNGDKSRLPQVVGFTASLGVGKVNALDNAVEHLKTFLAIMDADCLVTVQRNKQDLATHVNNPKQYIVSVPGRRIDDFGTRIKILMSRTEDYLVYTGVGTVDRIAIRPPSIKGDIQYTSWLEGTLRKAQAKLQDPDMARTLFTIRQLLEIYNNALIHYTHARAIDALNFIKDEVEKFPNISKYTEIERKVKSVLEDEYMTLEASALDHGRTSENPLLEKLKEIIISTYAEEPNMRAIVFHIKAQKYTGAKASISEGGMERHEQVSALELFRDGEYKVIMATTVAEEGLDIKECNLVVRYDYAGSPVAMMQARGRGRAKNSRFYILASADKCVAEKEQANVTIEPLMEAAMKQLQRLIELDSYTFQVQKQGCQRQMKRERELETYQQQSKVTVPNYSIYNLSCLKCNAFLCTSNDIRKILNHHYGCIRQDLKYRVVCTRFDQPKYPGEDIEMGVGRVDCSGRGCGVKLGTIALYEGIYFPILNIKALKIAKGTMKGDTLKKWGMVEKYFTVQDMTEYDMEYLSKSDRLIEWAN</sequence>
<keyword evidence="10" id="KW-0862">Zinc</keyword>
<evidence type="ECO:0000256" key="1">
    <source>
        <dbReference type="ARBA" id="ARBA00004496"/>
    </source>
</evidence>
<evidence type="ECO:0000256" key="2">
    <source>
        <dbReference type="ARBA" id="ARBA00006866"/>
    </source>
</evidence>
<dbReference type="GO" id="GO:0003724">
    <property type="term" value="F:RNA helicase activity"/>
    <property type="evidence" value="ECO:0007669"/>
    <property type="project" value="UniProtKB-EC"/>
</dbReference>
<evidence type="ECO:0000256" key="15">
    <source>
        <dbReference type="ARBA" id="ARBA00049390"/>
    </source>
</evidence>
<evidence type="ECO:0000259" key="17">
    <source>
        <dbReference type="PROSITE" id="PS51192"/>
    </source>
</evidence>
<dbReference type="Proteomes" id="UP000005408">
    <property type="component" value="Unassembled WGS sequence"/>
</dbReference>
<keyword evidence="13" id="KW-0694">RNA-binding</keyword>
<name>A0A8W8NCC8_MAGGI</name>
<dbReference type="InterPro" id="IPR027417">
    <property type="entry name" value="P-loop_NTPase"/>
</dbReference>
<comment type="similarity">
    <text evidence="2">Belongs to the helicase family. RLR subfamily.</text>
</comment>
<evidence type="ECO:0000256" key="4">
    <source>
        <dbReference type="ARBA" id="ARBA00022490"/>
    </source>
</evidence>
<keyword evidence="8" id="KW-0378">Hydrolase</keyword>
<evidence type="ECO:0000313" key="21">
    <source>
        <dbReference type="Proteomes" id="UP000005408"/>
    </source>
</evidence>
<dbReference type="SMART" id="SM00490">
    <property type="entry name" value="HELICc"/>
    <property type="match status" value="1"/>
</dbReference>
<dbReference type="InterPro" id="IPR041204">
    <property type="entry name" value="RIG-I-like_C"/>
</dbReference>
<keyword evidence="4" id="KW-0963">Cytoplasm</keyword>
<feature type="region of interest" description="Disordered" evidence="16">
    <location>
        <begin position="36"/>
        <end position="57"/>
    </location>
</feature>
<dbReference type="PROSITE" id="PS51789">
    <property type="entry name" value="RLR_CTR"/>
    <property type="match status" value="1"/>
</dbReference>
<dbReference type="PANTHER" id="PTHR14074">
    <property type="entry name" value="HELICASE WITH DEATH DOMAIN-RELATED"/>
    <property type="match status" value="1"/>
</dbReference>
<keyword evidence="21" id="KW-1185">Reference proteome</keyword>
<dbReference type="SMART" id="SM00382">
    <property type="entry name" value="AAA"/>
    <property type="match status" value="1"/>
</dbReference>
<dbReference type="InterPro" id="IPR003593">
    <property type="entry name" value="AAA+_ATPase"/>
</dbReference>
<dbReference type="PROSITE" id="PS51192">
    <property type="entry name" value="HELICASE_ATP_BIND_1"/>
    <property type="match status" value="1"/>
</dbReference>
<proteinExistence type="inferred from homology"/>
<dbReference type="Gene3D" id="2.170.150.30">
    <property type="entry name" value="RIG-I-like receptor, C-terminal regulatory domain"/>
    <property type="match status" value="1"/>
</dbReference>
<feature type="domain" description="Helicase ATP-binding" evidence="17">
    <location>
        <begin position="97"/>
        <end position="278"/>
    </location>
</feature>
<protein>
    <recommendedName>
        <fullName evidence="3">RNA helicase</fullName>
        <ecNumber evidence="3">3.6.4.13</ecNumber>
    </recommendedName>
</protein>
<dbReference type="GO" id="GO:0016787">
    <property type="term" value="F:hydrolase activity"/>
    <property type="evidence" value="ECO:0007669"/>
    <property type="project" value="UniProtKB-KW"/>
</dbReference>
<dbReference type="EC" id="3.6.4.13" evidence="3"/>
<dbReference type="SUPFAM" id="SSF52540">
    <property type="entry name" value="P-loop containing nucleoside triphosphate hydrolases"/>
    <property type="match status" value="2"/>
</dbReference>
<dbReference type="PANTHER" id="PTHR14074:SF16">
    <property type="entry name" value="ANTIVIRAL INNATE IMMUNE RESPONSE RECEPTOR RIG-I"/>
    <property type="match status" value="1"/>
</dbReference>
<dbReference type="InterPro" id="IPR001650">
    <property type="entry name" value="Helicase_C-like"/>
</dbReference>
<dbReference type="GO" id="GO:0003677">
    <property type="term" value="F:DNA binding"/>
    <property type="evidence" value="ECO:0007669"/>
    <property type="project" value="InterPro"/>
</dbReference>
<dbReference type="InterPro" id="IPR006935">
    <property type="entry name" value="Helicase/UvrB_N"/>
</dbReference>
<evidence type="ECO:0000259" key="18">
    <source>
        <dbReference type="PROSITE" id="PS51194"/>
    </source>
</evidence>
<keyword evidence="11" id="KW-0067">ATP-binding</keyword>
<evidence type="ECO:0000256" key="11">
    <source>
        <dbReference type="ARBA" id="ARBA00022840"/>
    </source>
</evidence>
<dbReference type="InterPro" id="IPR051363">
    <property type="entry name" value="RLR_Helicase"/>
</dbReference>
<evidence type="ECO:0000256" key="12">
    <source>
        <dbReference type="ARBA" id="ARBA00022859"/>
    </source>
</evidence>
<keyword evidence="6" id="KW-0479">Metal-binding</keyword>
<dbReference type="InterPro" id="IPR038557">
    <property type="entry name" value="RLR_C_sf"/>
</dbReference>
<keyword evidence="5" id="KW-0399">Innate immunity</keyword>
<feature type="compositionally biased region" description="Acidic residues" evidence="16">
    <location>
        <begin position="41"/>
        <end position="50"/>
    </location>
</feature>
<dbReference type="GO" id="GO:0051607">
    <property type="term" value="P:defense response to virus"/>
    <property type="evidence" value="ECO:0007669"/>
    <property type="project" value="UniProtKB-KW"/>
</dbReference>
<dbReference type="Pfam" id="PF11648">
    <property type="entry name" value="RIG-I_C-RD"/>
    <property type="match status" value="1"/>
</dbReference>